<reference evidence="2 3" key="1">
    <citation type="journal article" date="2010" name="J. Bacteriol.">
        <title>Genome sequence of the milbemycin-producing bacterium Streptomyces bingchenggensis.</title>
        <authorList>
            <person name="Wang X.J."/>
            <person name="Yan Y.J."/>
            <person name="Zhang B."/>
            <person name="An J."/>
            <person name="Wang J.J."/>
            <person name="Tian J."/>
            <person name="Jiang L."/>
            <person name="Chen Y.H."/>
            <person name="Huang S.X."/>
            <person name="Yin M."/>
            <person name="Zhang J."/>
            <person name="Gao A.L."/>
            <person name="Liu C.X."/>
            <person name="Zhu Z.X."/>
            <person name="Xiang W.S."/>
        </authorList>
    </citation>
    <scope>NUCLEOTIDE SEQUENCE [LARGE SCALE GENOMIC DNA]</scope>
    <source>
        <strain evidence="2 3">BCW-1</strain>
    </source>
</reference>
<keyword evidence="3" id="KW-1185">Reference proteome</keyword>
<evidence type="ECO:0000313" key="2">
    <source>
        <dbReference type="EMBL" id="ADI08984.1"/>
    </source>
</evidence>
<gene>
    <name evidence="2" type="ordered locus">SBI_05864</name>
</gene>
<name>D7CG80_STRBB</name>
<dbReference type="Proteomes" id="UP000000377">
    <property type="component" value="Chromosome"/>
</dbReference>
<evidence type="ECO:0000256" key="1">
    <source>
        <dbReference type="SAM" id="SignalP"/>
    </source>
</evidence>
<evidence type="ECO:0008006" key="4">
    <source>
        <dbReference type="Google" id="ProtNLM"/>
    </source>
</evidence>
<protein>
    <recommendedName>
        <fullName evidence="4">SH3b domain-containing protein</fullName>
    </recommendedName>
</protein>
<feature type="chain" id="PRO_5003093803" description="SH3b domain-containing protein" evidence="1">
    <location>
        <begin position="25"/>
        <end position="117"/>
    </location>
</feature>
<dbReference type="PATRIC" id="fig|749414.3.peg.6047"/>
<dbReference type="eggNOG" id="ENOG5030I3P">
    <property type="taxonomic scope" value="Bacteria"/>
</dbReference>
<proteinExistence type="predicted"/>
<dbReference type="KEGG" id="sbh:SBI_05864"/>
<feature type="signal peptide" evidence="1">
    <location>
        <begin position="1"/>
        <end position="24"/>
    </location>
</feature>
<sequence>MWAAVALPLLAGSAILTAAPSAGAATTGTAACTHPSWRDVDTGTGYLLNRDGSAPLRSGPNAECSTNITVFSGRLSYDCYVVNSAGNTWTHAQYDDTGTRGWIWDGNLNDGGAQTPC</sequence>
<dbReference type="AlphaFoldDB" id="D7CG80"/>
<evidence type="ECO:0000313" key="3">
    <source>
        <dbReference type="Proteomes" id="UP000000377"/>
    </source>
</evidence>
<dbReference type="HOGENOM" id="CLU_161148_0_0_11"/>
<dbReference type="EMBL" id="CP002047">
    <property type="protein sequence ID" value="ADI08984.1"/>
    <property type="molecule type" value="Genomic_DNA"/>
</dbReference>
<keyword evidence="1" id="KW-0732">Signal</keyword>
<accession>D7CG80</accession>
<organism evidence="2 3">
    <name type="scientific">Streptomyces bingchenggensis (strain BCW-1)</name>
    <dbReference type="NCBI Taxonomy" id="749414"/>
    <lineage>
        <taxon>Bacteria</taxon>
        <taxon>Bacillati</taxon>
        <taxon>Actinomycetota</taxon>
        <taxon>Actinomycetes</taxon>
        <taxon>Kitasatosporales</taxon>
        <taxon>Streptomycetaceae</taxon>
        <taxon>Streptomyces</taxon>
    </lineage>
</organism>